<dbReference type="RefSeq" id="WP_126828021.1">
    <property type="nucleotide sequence ID" value="NZ_PIQG01000004.1"/>
</dbReference>
<gene>
    <name evidence="2" type="ORF">CWI83_08355</name>
</gene>
<keyword evidence="3" id="KW-1185">Reference proteome</keyword>
<dbReference type="SUPFAM" id="SSF56925">
    <property type="entry name" value="OMPA-like"/>
    <property type="match status" value="1"/>
</dbReference>
<sequence>MKKLALVTAVVAALGVAPAFAKIGVNVGAISVMPDESSTSLNVVESIAGLTPGSTGVAVNNNTQLGLTFDYAIDDAWSVQLIAATPFSHDITATGALAGLAIGDTKHLPPTLMFQYNWKFDNGIEPFVGVGLNYTWFFDTQADPQLVSALTDLGAITAADTVDLKLSNSWGYALQAGFNVNLNADWGLHFMVSTMDIDTTGDVRVNGTTVQSVDVEIDPIVAMAGVRYRF</sequence>
<dbReference type="GO" id="GO:0055085">
    <property type="term" value="P:transmembrane transport"/>
    <property type="evidence" value="ECO:0007669"/>
    <property type="project" value="TreeGrafter"/>
</dbReference>
<evidence type="ECO:0008006" key="4">
    <source>
        <dbReference type="Google" id="ProtNLM"/>
    </source>
</evidence>
<dbReference type="PANTHER" id="PTHR36920:SF1">
    <property type="entry name" value="OUTER MEMBRANE PROTEIN W"/>
    <property type="match status" value="1"/>
</dbReference>
<accession>A0A432ZEG0</accession>
<dbReference type="Pfam" id="PF03922">
    <property type="entry name" value="OmpW"/>
    <property type="match status" value="1"/>
</dbReference>
<evidence type="ECO:0000256" key="1">
    <source>
        <dbReference type="SAM" id="SignalP"/>
    </source>
</evidence>
<dbReference type="Proteomes" id="UP000288279">
    <property type="component" value="Unassembled WGS sequence"/>
</dbReference>
<dbReference type="EMBL" id="PIQG01000004">
    <property type="protein sequence ID" value="RUO76365.1"/>
    <property type="molecule type" value="Genomic_DNA"/>
</dbReference>
<dbReference type="InterPro" id="IPR011250">
    <property type="entry name" value="OMP/PagP_B-barrel"/>
</dbReference>
<reference evidence="2 3" key="1">
    <citation type="journal article" date="2011" name="Front. Microbiol.">
        <title>Genomic signatures of strain selection and enhancement in Bacillus atrophaeus var. globigii, a historical biowarfare simulant.</title>
        <authorList>
            <person name="Gibbons H.S."/>
            <person name="Broomall S.M."/>
            <person name="McNew L.A."/>
            <person name="Daligault H."/>
            <person name="Chapman C."/>
            <person name="Bruce D."/>
            <person name="Karavis M."/>
            <person name="Krepps M."/>
            <person name="McGregor P.A."/>
            <person name="Hong C."/>
            <person name="Park K.H."/>
            <person name="Akmal A."/>
            <person name="Feldman A."/>
            <person name="Lin J.S."/>
            <person name="Chang W.E."/>
            <person name="Higgs B.W."/>
            <person name="Demirev P."/>
            <person name="Lindquist J."/>
            <person name="Liem A."/>
            <person name="Fochler E."/>
            <person name="Read T.D."/>
            <person name="Tapia R."/>
            <person name="Johnson S."/>
            <person name="Bishop-Lilly K.A."/>
            <person name="Detter C."/>
            <person name="Han C."/>
            <person name="Sozhamannan S."/>
            <person name="Rosenzweig C.N."/>
            <person name="Skowronski E.W."/>
        </authorList>
    </citation>
    <scope>NUCLEOTIDE SEQUENCE [LARGE SCALE GENOMIC DNA]</scope>
    <source>
        <strain evidence="2 3">PIT1</strain>
    </source>
</reference>
<evidence type="ECO:0000313" key="3">
    <source>
        <dbReference type="Proteomes" id="UP000288279"/>
    </source>
</evidence>
<dbReference type="InterPro" id="IPR005618">
    <property type="entry name" value="OMPW"/>
</dbReference>
<dbReference type="AlphaFoldDB" id="A0A432ZEG0"/>
<protein>
    <recommendedName>
        <fullName evidence="4">OmpW family protein</fullName>
    </recommendedName>
</protein>
<name>A0A432ZEG0_9GAMM</name>
<dbReference type="Gene3D" id="2.40.160.20">
    <property type="match status" value="1"/>
</dbReference>
<feature type="signal peptide" evidence="1">
    <location>
        <begin position="1"/>
        <end position="21"/>
    </location>
</feature>
<dbReference type="OrthoDB" id="9807574at2"/>
<comment type="caution">
    <text evidence="2">The sequence shown here is derived from an EMBL/GenBank/DDBJ whole genome shotgun (WGS) entry which is preliminary data.</text>
</comment>
<evidence type="ECO:0000313" key="2">
    <source>
        <dbReference type="EMBL" id="RUO76365.1"/>
    </source>
</evidence>
<feature type="chain" id="PRO_5019551180" description="OmpW family protein" evidence="1">
    <location>
        <begin position="22"/>
        <end position="230"/>
    </location>
</feature>
<organism evidence="2 3">
    <name type="scientific">Pseudidiomarina taiwanensis</name>
    <dbReference type="NCBI Taxonomy" id="337250"/>
    <lineage>
        <taxon>Bacteria</taxon>
        <taxon>Pseudomonadati</taxon>
        <taxon>Pseudomonadota</taxon>
        <taxon>Gammaproteobacteria</taxon>
        <taxon>Alteromonadales</taxon>
        <taxon>Idiomarinaceae</taxon>
        <taxon>Pseudidiomarina</taxon>
    </lineage>
</organism>
<keyword evidence="1" id="KW-0732">Signal</keyword>
<proteinExistence type="predicted"/>
<dbReference type="GO" id="GO:0019867">
    <property type="term" value="C:outer membrane"/>
    <property type="evidence" value="ECO:0007669"/>
    <property type="project" value="InterPro"/>
</dbReference>
<dbReference type="PANTHER" id="PTHR36920">
    <property type="match status" value="1"/>
</dbReference>